<feature type="transmembrane region" description="Helical" evidence="1">
    <location>
        <begin position="69"/>
        <end position="86"/>
    </location>
</feature>
<dbReference type="AlphaFoldDB" id="A0A6J6TWZ3"/>
<reference evidence="2" key="1">
    <citation type="submission" date="2020-05" db="EMBL/GenBank/DDBJ databases">
        <authorList>
            <person name="Chiriac C."/>
            <person name="Salcher M."/>
            <person name="Ghai R."/>
            <person name="Kavagutti S V."/>
        </authorList>
    </citation>
    <scope>NUCLEOTIDE SEQUENCE</scope>
</reference>
<sequence length="90" mass="9160">MATEDISPAAPKQSIVDLQAEIAASRAELAASIAALKGQASAGALAKRGGRALMGLFTDAEGGVRPERIAIAGAVVVGFVAISVMTRRRR</sequence>
<name>A0A6J6TWZ3_9ZZZZ</name>
<dbReference type="EMBL" id="CAEZYZ010000127">
    <property type="protein sequence ID" value="CAB4750903.1"/>
    <property type="molecule type" value="Genomic_DNA"/>
</dbReference>
<evidence type="ECO:0000313" key="2">
    <source>
        <dbReference type="EMBL" id="CAB4750903.1"/>
    </source>
</evidence>
<gene>
    <name evidence="2" type="ORF">UFOPK2810_00844</name>
</gene>
<protein>
    <submittedName>
        <fullName evidence="2">Unannotated protein</fullName>
    </submittedName>
</protein>
<keyword evidence="1" id="KW-0812">Transmembrane</keyword>
<keyword evidence="1" id="KW-1133">Transmembrane helix</keyword>
<evidence type="ECO:0000256" key="1">
    <source>
        <dbReference type="SAM" id="Phobius"/>
    </source>
</evidence>
<organism evidence="2">
    <name type="scientific">freshwater metagenome</name>
    <dbReference type="NCBI Taxonomy" id="449393"/>
    <lineage>
        <taxon>unclassified sequences</taxon>
        <taxon>metagenomes</taxon>
        <taxon>ecological metagenomes</taxon>
    </lineage>
</organism>
<dbReference type="InterPro" id="IPR022062">
    <property type="entry name" value="DUF3618"/>
</dbReference>
<keyword evidence="1" id="KW-0472">Membrane</keyword>
<dbReference type="Pfam" id="PF12277">
    <property type="entry name" value="DUF3618"/>
    <property type="match status" value="1"/>
</dbReference>
<accession>A0A6J6TWZ3</accession>
<proteinExistence type="predicted"/>